<protein>
    <submittedName>
        <fullName evidence="4">Uncharacterized protein</fullName>
    </submittedName>
</protein>
<dbReference type="Pfam" id="PF05964">
    <property type="entry name" value="FYRN"/>
    <property type="match status" value="1"/>
</dbReference>
<dbReference type="PROSITE" id="PS51542">
    <property type="entry name" value="FYRN"/>
    <property type="match status" value="1"/>
</dbReference>
<dbReference type="PROSITE" id="PS51543">
    <property type="entry name" value="FYRC"/>
    <property type="match status" value="1"/>
</dbReference>
<sequence>MSEPEAKESSEYEHKSSSDEENDQTNDRFYFDGKVTVNMCQRFKRERSMKLLDGTEIELPYILTPSVRIISFGKYIEHPNFQVGRYSYNPGYICEREYFSTRCIDEYVTYRSIIFNNCNHPYFVVFDTRYKEIYEATSPSGCWIQIVNKSGWLRLGKRNLTVSGPQMYAFAFDKVTALMRRQSVNTPQKIRSNLPTPIRNQRRMNVASNDSRFRKDKQSQPEEPKSFDLVFHKKDFIIPANDKLYLKWPEEAFIAKCVPSEFKIKLSGMTNEEFKSFLEQDDSE</sequence>
<dbReference type="EMBL" id="DS113213">
    <property type="protein sequence ID" value="EAY18950.1"/>
    <property type="molecule type" value="Genomic_DNA"/>
</dbReference>
<reference evidence="4" key="1">
    <citation type="submission" date="2006-10" db="EMBL/GenBank/DDBJ databases">
        <authorList>
            <person name="Amadeo P."/>
            <person name="Zhao Q."/>
            <person name="Wortman J."/>
            <person name="Fraser-Liggett C."/>
            <person name="Carlton J."/>
        </authorList>
    </citation>
    <scope>NUCLEOTIDE SEQUENCE</scope>
    <source>
        <strain evidence="4">G3</strain>
    </source>
</reference>
<evidence type="ECO:0000313" key="4">
    <source>
        <dbReference type="EMBL" id="EAY18950.1"/>
    </source>
</evidence>
<proteinExistence type="predicted"/>
<dbReference type="AlphaFoldDB" id="A2DKZ7"/>
<keyword evidence="5" id="KW-1185">Reference proteome</keyword>
<dbReference type="InterPro" id="IPR003888">
    <property type="entry name" value="FYrich_N"/>
</dbReference>
<comment type="subcellular location">
    <subcellularLocation>
        <location evidence="1">Nucleus</location>
    </subcellularLocation>
</comment>
<feature type="compositionally biased region" description="Basic and acidic residues" evidence="3">
    <location>
        <begin position="211"/>
        <end position="224"/>
    </location>
</feature>
<feature type="region of interest" description="Disordered" evidence="3">
    <location>
        <begin position="1"/>
        <end position="26"/>
    </location>
</feature>
<accession>A2DKZ7</accession>
<dbReference type="InterPro" id="IPR003889">
    <property type="entry name" value="FYrich_C"/>
</dbReference>
<feature type="compositionally biased region" description="Basic and acidic residues" evidence="3">
    <location>
        <begin position="1"/>
        <end position="18"/>
    </location>
</feature>
<dbReference type="RefSeq" id="XP_001579936.1">
    <property type="nucleotide sequence ID" value="XM_001579886.1"/>
</dbReference>
<evidence type="ECO:0000256" key="2">
    <source>
        <dbReference type="ARBA" id="ARBA00023242"/>
    </source>
</evidence>
<dbReference type="InParanoid" id="A2DKZ7"/>
<dbReference type="SMR" id="A2DKZ7"/>
<keyword evidence="2" id="KW-0539">Nucleus</keyword>
<dbReference type="Gene3D" id="3.30.160.360">
    <property type="match status" value="1"/>
</dbReference>
<feature type="region of interest" description="Disordered" evidence="3">
    <location>
        <begin position="205"/>
        <end position="224"/>
    </location>
</feature>
<dbReference type="KEGG" id="tva:5464468"/>
<dbReference type="Proteomes" id="UP000001542">
    <property type="component" value="Unassembled WGS sequence"/>
</dbReference>
<dbReference type="VEuPathDB" id="TrichDB:TVAGG3_0362160"/>
<evidence type="ECO:0000256" key="1">
    <source>
        <dbReference type="ARBA" id="ARBA00004123"/>
    </source>
</evidence>
<evidence type="ECO:0000256" key="3">
    <source>
        <dbReference type="SAM" id="MobiDB-lite"/>
    </source>
</evidence>
<organism evidence="4 5">
    <name type="scientific">Trichomonas vaginalis (strain ATCC PRA-98 / G3)</name>
    <dbReference type="NCBI Taxonomy" id="412133"/>
    <lineage>
        <taxon>Eukaryota</taxon>
        <taxon>Metamonada</taxon>
        <taxon>Parabasalia</taxon>
        <taxon>Trichomonadida</taxon>
        <taxon>Trichomonadidae</taxon>
        <taxon>Trichomonas</taxon>
    </lineage>
</organism>
<dbReference type="VEuPathDB" id="TrichDB:TVAG_146940"/>
<evidence type="ECO:0000313" key="5">
    <source>
        <dbReference type="Proteomes" id="UP000001542"/>
    </source>
</evidence>
<name>A2DKZ7_TRIV3</name>
<gene>
    <name evidence="4" type="ORF">TVAG_146940</name>
</gene>
<dbReference type="GO" id="GO:0005634">
    <property type="term" value="C:nucleus"/>
    <property type="evidence" value="ECO:0007669"/>
    <property type="project" value="UniProtKB-SubCell"/>
</dbReference>
<reference evidence="4" key="2">
    <citation type="journal article" date="2007" name="Science">
        <title>Draft genome sequence of the sexually transmitted pathogen Trichomonas vaginalis.</title>
        <authorList>
            <person name="Carlton J.M."/>
            <person name="Hirt R.P."/>
            <person name="Silva J.C."/>
            <person name="Delcher A.L."/>
            <person name="Schatz M."/>
            <person name="Zhao Q."/>
            <person name="Wortman J.R."/>
            <person name="Bidwell S.L."/>
            <person name="Alsmark U.C.M."/>
            <person name="Besteiro S."/>
            <person name="Sicheritz-Ponten T."/>
            <person name="Noel C.J."/>
            <person name="Dacks J.B."/>
            <person name="Foster P.G."/>
            <person name="Simillion C."/>
            <person name="Van de Peer Y."/>
            <person name="Miranda-Saavedra D."/>
            <person name="Barton G.J."/>
            <person name="Westrop G.D."/>
            <person name="Mueller S."/>
            <person name="Dessi D."/>
            <person name="Fiori P.L."/>
            <person name="Ren Q."/>
            <person name="Paulsen I."/>
            <person name="Zhang H."/>
            <person name="Bastida-Corcuera F.D."/>
            <person name="Simoes-Barbosa A."/>
            <person name="Brown M.T."/>
            <person name="Hayes R.D."/>
            <person name="Mukherjee M."/>
            <person name="Okumura C.Y."/>
            <person name="Schneider R."/>
            <person name="Smith A.J."/>
            <person name="Vanacova S."/>
            <person name="Villalvazo M."/>
            <person name="Haas B.J."/>
            <person name="Pertea M."/>
            <person name="Feldblyum T.V."/>
            <person name="Utterback T.R."/>
            <person name="Shu C.L."/>
            <person name="Osoegawa K."/>
            <person name="de Jong P.J."/>
            <person name="Hrdy I."/>
            <person name="Horvathova L."/>
            <person name="Zubacova Z."/>
            <person name="Dolezal P."/>
            <person name="Malik S.B."/>
            <person name="Logsdon J.M. Jr."/>
            <person name="Henze K."/>
            <person name="Gupta A."/>
            <person name="Wang C.C."/>
            <person name="Dunne R.L."/>
            <person name="Upcroft J.A."/>
            <person name="Upcroft P."/>
            <person name="White O."/>
            <person name="Salzberg S.L."/>
            <person name="Tang P."/>
            <person name="Chiu C.-H."/>
            <person name="Lee Y.-S."/>
            <person name="Embley T.M."/>
            <person name="Coombs G.H."/>
            <person name="Mottram J.C."/>
            <person name="Tachezy J."/>
            <person name="Fraser-Liggett C.M."/>
            <person name="Johnson P.J."/>
        </authorList>
    </citation>
    <scope>NUCLEOTIDE SEQUENCE [LARGE SCALE GENOMIC DNA]</scope>
    <source>
        <strain evidence="4">G3</strain>
    </source>
</reference>